<accession>A0A8J3JHT5</accession>
<protein>
    <recommendedName>
        <fullName evidence="1">Calcineurin-like phosphoesterase domain-containing protein</fullName>
    </recommendedName>
</protein>
<evidence type="ECO:0000313" key="2">
    <source>
        <dbReference type="EMBL" id="GIF78888.1"/>
    </source>
</evidence>
<keyword evidence="3" id="KW-1185">Reference proteome</keyword>
<dbReference type="EMBL" id="BONF01000002">
    <property type="protein sequence ID" value="GIF78888.1"/>
    <property type="molecule type" value="Genomic_DNA"/>
</dbReference>
<dbReference type="AlphaFoldDB" id="A0A8J3JHT5"/>
<gene>
    <name evidence="2" type="ORF">Cba03nite_02370</name>
</gene>
<dbReference type="GO" id="GO:0016787">
    <property type="term" value="F:hydrolase activity"/>
    <property type="evidence" value="ECO:0007669"/>
    <property type="project" value="InterPro"/>
</dbReference>
<comment type="caution">
    <text evidence="2">The sequence shown here is derived from an EMBL/GenBank/DDBJ whole genome shotgun (WGS) entry which is preliminary data.</text>
</comment>
<name>A0A8J3JHT5_9ACTN</name>
<dbReference type="PANTHER" id="PTHR46546">
    <property type="entry name" value="SHEWANELLA-LIKE PROTEIN PHOSPHATASE 1"/>
    <property type="match status" value="1"/>
</dbReference>
<dbReference type="PANTHER" id="PTHR46546:SF4">
    <property type="entry name" value="SHEWANELLA-LIKE PROTEIN PHOSPHATASE 1"/>
    <property type="match status" value="1"/>
</dbReference>
<evidence type="ECO:0000259" key="1">
    <source>
        <dbReference type="Pfam" id="PF00149"/>
    </source>
</evidence>
<dbReference type="RefSeq" id="WP_203740648.1">
    <property type="nucleotide sequence ID" value="NZ_BONF01000002.1"/>
</dbReference>
<organism evidence="2 3">
    <name type="scientific">Catellatospora bangladeshensis</name>
    <dbReference type="NCBI Taxonomy" id="310355"/>
    <lineage>
        <taxon>Bacteria</taxon>
        <taxon>Bacillati</taxon>
        <taxon>Actinomycetota</taxon>
        <taxon>Actinomycetes</taxon>
        <taxon>Micromonosporales</taxon>
        <taxon>Micromonosporaceae</taxon>
        <taxon>Catellatospora</taxon>
    </lineage>
</organism>
<dbReference type="InterPro" id="IPR004843">
    <property type="entry name" value="Calcineurin-like_PHP"/>
</dbReference>
<dbReference type="InterPro" id="IPR029052">
    <property type="entry name" value="Metallo-depent_PP-like"/>
</dbReference>
<feature type="domain" description="Calcineurin-like phosphoesterase" evidence="1">
    <location>
        <begin position="1"/>
        <end position="214"/>
    </location>
</feature>
<evidence type="ECO:0000313" key="3">
    <source>
        <dbReference type="Proteomes" id="UP000601223"/>
    </source>
</evidence>
<reference evidence="2 3" key="1">
    <citation type="submission" date="2021-01" db="EMBL/GenBank/DDBJ databases">
        <title>Whole genome shotgun sequence of Catellatospora bangladeshensis NBRC 107357.</title>
        <authorList>
            <person name="Komaki H."/>
            <person name="Tamura T."/>
        </authorList>
    </citation>
    <scope>NUCLEOTIDE SEQUENCE [LARGE SCALE GENOMIC DNA]</scope>
    <source>
        <strain evidence="2 3">NBRC 107357</strain>
    </source>
</reference>
<sequence length="262" mass="28162">MTLYVVGDVHGHLAPLTGALREAGLLDEAGAWCGGAARLWFLGDLTDRGPDGIGVIDLIRRLQAEAAAAGGEVGCVIGNHDMLLYGSRFIPESPVTEVRTIIQVWALNGGQEHDLDRLDEERAGWLAGLPAIALVDEHLLLHADTMAYLEFGGDLTEINLTLRRIMRERDAATFGRNTRLLFRRFEFLEHNDGVANARTLLERLGGRRIVHGHSTIPETFGVPPAAVQGPITYADGLVMAVDTGISLGAPCLVIPLAAPQPA</sequence>
<dbReference type="SUPFAM" id="SSF56300">
    <property type="entry name" value="Metallo-dependent phosphatases"/>
    <property type="match status" value="1"/>
</dbReference>
<dbReference type="Pfam" id="PF00149">
    <property type="entry name" value="Metallophos"/>
    <property type="match status" value="1"/>
</dbReference>
<dbReference type="Proteomes" id="UP000601223">
    <property type="component" value="Unassembled WGS sequence"/>
</dbReference>
<dbReference type="Gene3D" id="3.60.21.10">
    <property type="match status" value="1"/>
</dbReference>
<proteinExistence type="predicted"/>